<dbReference type="Pfam" id="PF01784">
    <property type="entry name" value="DUF34_NIF3"/>
    <property type="match status" value="1"/>
</dbReference>
<dbReference type="NCBIfam" id="TIGR00486">
    <property type="entry name" value="YbgI_SA1388"/>
    <property type="match status" value="1"/>
</dbReference>
<feature type="binding site" evidence="5">
    <location>
        <position position="68"/>
    </location>
    <ligand>
        <name>a divalent metal cation</name>
        <dbReference type="ChEBI" id="CHEBI:60240"/>
        <label>1</label>
    </ligand>
</feature>
<dbReference type="InterPro" id="IPR036069">
    <property type="entry name" value="DUF34/NIF3_sf"/>
</dbReference>
<reference evidence="7" key="1">
    <citation type="submission" date="2023-07" db="EMBL/GenBank/DDBJ databases">
        <authorList>
            <person name="Haufschild T."/>
            <person name="Kallscheuer N."/>
            <person name="Hammer J."/>
            <person name="Kohn T."/>
            <person name="Kabuu M."/>
            <person name="Jogler M."/>
            <person name="Wohfarth N."/>
            <person name="Heuer A."/>
            <person name="Rohde M."/>
            <person name="van Teeseling M.C.F."/>
            <person name="Jogler C."/>
        </authorList>
    </citation>
    <scope>NUCLEOTIDE SEQUENCE</scope>
    <source>
        <strain evidence="6">Strain 138</strain>
        <strain evidence="7">Strain 318</strain>
    </source>
</reference>
<feature type="binding site" evidence="5">
    <location>
        <position position="104"/>
    </location>
    <ligand>
        <name>a divalent metal cation</name>
        <dbReference type="ChEBI" id="CHEBI:60240"/>
        <label>1</label>
    </ligand>
</feature>
<dbReference type="GO" id="GO:0005737">
    <property type="term" value="C:cytoplasm"/>
    <property type="evidence" value="ECO:0007669"/>
    <property type="project" value="TreeGrafter"/>
</dbReference>
<evidence type="ECO:0000313" key="7">
    <source>
        <dbReference type="EMBL" id="WKW13695.1"/>
    </source>
</evidence>
<evidence type="ECO:0000256" key="3">
    <source>
        <dbReference type="ARBA" id="ARBA00022112"/>
    </source>
</evidence>
<dbReference type="RefSeq" id="WP_367886497.1">
    <property type="nucleotide sequence ID" value="NZ_CP130612.1"/>
</dbReference>
<dbReference type="Proteomes" id="UP001229955">
    <property type="component" value="Chromosome"/>
</dbReference>
<accession>A0AA49Q737</accession>
<comment type="similarity">
    <text evidence="1">Belongs to the GTP cyclohydrolase I type 2/NIF3 family.</text>
</comment>
<feature type="binding site" evidence="5">
    <location>
        <position position="226"/>
    </location>
    <ligand>
        <name>a divalent metal cation</name>
        <dbReference type="ChEBI" id="CHEBI:60240"/>
        <label>1</label>
    </ligand>
</feature>
<name>A0AA49Q737_9BACT</name>
<gene>
    <name evidence="6" type="ORF">Strain138_000017</name>
    <name evidence="7" type="ORF">Strain318_000017</name>
</gene>
<accession>A0AA49JRT0</accession>
<keyword evidence="8" id="KW-1185">Reference proteome</keyword>
<organism evidence="7 8">
    <name type="scientific">Pseudogemmatithrix spongiicola</name>
    <dbReference type="NCBI Taxonomy" id="3062599"/>
    <lineage>
        <taxon>Bacteria</taxon>
        <taxon>Pseudomonadati</taxon>
        <taxon>Gemmatimonadota</taxon>
        <taxon>Gemmatimonadia</taxon>
        <taxon>Gemmatimonadales</taxon>
        <taxon>Gemmatimonadaceae</taxon>
        <taxon>Pseudogemmatithrix</taxon>
    </lineage>
</organism>
<proteinExistence type="inferred from homology"/>
<feature type="binding site" evidence="5">
    <location>
        <position position="230"/>
    </location>
    <ligand>
        <name>a divalent metal cation</name>
        <dbReference type="ChEBI" id="CHEBI:60240"/>
        <label>1</label>
    </ligand>
</feature>
<dbReference type="KEGG" id="pspc:Strain318_000017"/>
<feature type="binding site" evidence="5">
    <location>
        <position position="67"/>
    </location>
    <ligand>
        <name>a divalent metal cation</name>
        <dbReference type="ChEBI" id="CHEBI:60240"/>
        <label>1</label>
    </ligand>
</feature>
<sequence>MSVALTELAAYLDTELAVATTPDYPPALNGVQVGHRGPVTRIAAAVDASLQTIAMAADAGTNLLLVHHGLFWGGLRPLTGPHEARVRALFAHDIAVYSAHLPLDAHATFGNSALLARELGLSVTGGFAKHQHIHCGVRGDADLDTATLIARVRAWAEPWGHHTVASAVPAGHRTHRWAICSGSGAQVDTLREAYSSGVDTLIVGEGPHWSAVEAAEYGLVIVYAGHYATETLGVRALAAHLETRFGVPWQFLHAPTGL</sequence>
<dbReference type="GO" id="GO:0046872">
    <property type="term" value="F:metal ion binding"/>
    <property type="evidence" value="ECO:0007669"/>
    <property type="project" value="UniProtKB-KW"/>
</dbReference>
<dbReference type="Gene3D" id="3.40.1390.30">
    <property type="entry name" value="NIF3 (NGG1p interacting factor 3)-like"/>
    <property type="match status" value="2"/>
</dbReference>
<dbReference type="FunFam" id="3.40.1390.30:FF:000001">
    <property type="entry name" value="GTP cyclohydrolase 1 type 2"/>
    <property type="match status" value="1"/>
</dbReference>
<dbReference type="InterPro" id="IPR002678">
    <property type="entry name" value="DUF34/NIF3"/>
</dbReference>
<evidence type="ECO:0000313" key="6">
    <source>
        <dbReference type="EMBL" id="WKW10786.1"/>
    </source>
</evidence>
<dbReference type="EMBL" id="CP130613">
    <property type="protein sequence ID" value="WKW13695.1"/>
    <property type="molecule type" value="Genomic_DNA"/>
</dbReference>
<evidence type="ECO:0000256" key="1">
    <source>
        <dbReference type="ARBA" id="ARBA00006964"/>
    </source>
</evidence>
<dbReference type="SUPFAM" id="SSF102705">
    <property type="entry name" value="NIF3 (NGG1p interacting factor 3)-like"/>
    <property type="match status" value="1"/>
</dbReference>
<keyword evidence="4 5" id="KW-0479">Metal-binding</keyword>
<evidence type="ECO:0000256" key="5">
    <source>
        <dbReference type="PIRSR" id="PIRSR602678-1"/>
    </source>
</evidence>
<dbReference type="PANTHER" id="PTHR13799">
    <property type="entry name" value="NGG1 INTERACTING FACTOR 3"/>
    <property type="match status" value="1"/>
</dbReference>
<evidence type="ECO:0000256" key="2">
    <source>
        <dbReference type="ARBA" id="ARBA00011643"/>
    </source>
</evidence>
<dbReference type="AlphaFoldDB" id="A0AA49Q737"/>
<dbReference type="EMBL" id="CP130612">
    <property type="protein sequence ID" value="WKW10786.1"/>
    <property type="molecule type" value="Genomic_DNA"/>
</dbReference>
<comment type="subunit">
    <text evidence="2">Homohexamer.</text>
</comment>
<evidence type="ECO:0000313" key="8">
    <source>
        <dbReference type="Proteomes" id="UP001229955"/>
    </source>
</evidence>
<evidence type="ECO:0000256" key="4">
    <source>
        <dbReference type="ARBA" id="ARBA00022723"/>
    </source>
</evidence>
<protein>
    <recommendedName>
        <fullName evidence="3">GTP cyclohydrolase 1 type 2 homolog</fullName>
    </recommendedName>
</protein>
<dbReference type="PANTHER" id="PTHR13799:SF14">
    <property type="entry name" value="GTP CYCLOHYDROLASE 1 TYPE 2 HOMOLOG"/>
    <property type="match status" value="1"/>
</dbReference>